<feature type="region of interest" description="Disordered" evidence="1">
    <location>
        <begin position="228"/>
        <end position="266"/>
    </location>
</feature>
<dbReference type="Gene3D" id="3.30.870.10">
    <property type="entry name" value="Endonuclease Chain A"/>
    <property type="match status" value="1"/>
</dbReference>
<dbReference type="EMBL" id="CABFVA020000110">
    <property type="protein sequence ID" value="VVM07724.1"/>
    <property type="molecule type" value="Genomic_DNA"/>
</dbReference>
<evidence type="ECO:0000259" key="2">
    <source>
        <dbReference type="Pfam" id="PF13091"/>
    </source>
</evidence>
<organism evidence="3 4">
    <name type="scientific">Methylacidimicrobium tartarophylax</name>
    <dbReference type="NCBI Taxonomy" id="1041768"/>
    <lineage>
        <taxon>Bacteria</taxon>
        <taxon>Pseudomonadati</taxon>
        <taxon>Verrucomicrobiota</taxon>
        <taxon>Methylacidimicrobium</taxon>
    </lineage>
</organism>
<accession>A0A5E6MP01</accession>
<dbReference type="Pfam" id="PF13091">
    <property type="entry name" value="PLDc_2"/>
    <property type="match status" value="1"/>
</dbReference>
<evidence type="ECO:0000313" key="4">
    <source>
        <dbReference type="Proteomes" id="UP000334923"/>
    </source>
</evidence>
<protein>
    <recommendedName>
        <fullName evidence="2">Phospholipase D-like domain-containing protein</fullName>
    </recommendedName>
</protein>
<gene>
    <name evidence="3" type="ORF">MAMT_01883</name>
</gene>
<dbReference type="AlphaFoldDB" id="A0A5E6MP01"/>
<dbReference type="SUPFAM" id="SSF56024">
    <property type="entry name" value="Phospholipase D/nuclease"/>
    <property type="match status" value="1"/>
</dbReference>
<sequence>MRKPQDNACETGKLKREIAWFYNQPLAIRLGTKLQGDVDRMDNVGQCWDTLDIAVAWVRESGMRHLSERLASFLRNGGELSVIVGIDLENTTREGLQALLNLECCGQCETFVYHNEAGSVFHPKVYLFRNEEEARLIVGSNNITESGLYVNVEAGLQVDATADAEVVVEVQKALSSWKDTTSGLAKRLDKDFLANLVREGYVPDEAAAREKIRRESTIRPRKGAAALFGSRTFEPPPPIRSETSPVGPSGVRALRPSTPTPVMSAGQIPSGTVLLMRLRKASATASATGRPTQTQIPFRVVNTFFNGATEVRSIHSGVAHGIHEASARGNPNTTKLEIPEMRDFAQPVARFEKTSQGIVYEAYDVDSPKGHQIMESLEEGRNDGSTQLSIGNPERATWWRFI</sequence>
<dbReference type="Proteomes" id="UP000334923">
    <property type="component" value="Unassembled WGS sequence"/>
</dbReference>
<feature type="domain" description="Phospholipase D-like" evidence="2">
    <location>
        <begin position="47"/>
        <end position="171"/>
    </location>
</feature>
<keyword evidence="4" id="KW-1185">Reference proteome</keyword>
<dbReference type="RefSeq" id="WP_142660728.1">
    <property type="nucleotide sequence ID" value="NZ_CABFVA020000110.1"/>
</dbReference>
<dbReference type="InterPro" id="IPR025202">
    <property type="entry name" value="PLD-like_dom"/>
</dbReference>
<name>A0A5E6MP01_9BACT</name>
<evidence type="ECO:0000313" key="3">
    <source>
        <dbReference type="EMBL" id="VVM07724.1"/>
    </source>
</evidence>
<reference evidence="3 4" key="1">
    <citation type="submission" date="2019-09" db="EMBL/GenBank/DDBJ databases">
        <authorList>
            <person name="Cremers G."/>
        </authorList>
    </citation>
    <scope>NUCLEOTIDE SEQUENCE [LARGE SCALE GENOMIC DNA]</scope>
    <source>
        <strain evidence="3">4A</strain>
    </source>
</reference>
<proteinExistence type="predicted"/>
<dbReference type="OrthoDB" id="1227404at2"/>
<evidence type="ECO:0000256" key="1">
    <source>
        <dbReference type="SAM" id="MobiDB-lite"/>
    </source>
</evidence>